<reference evidence="1" key="1">
    <citation type="journal article" date="2021" name="Sci. Adv.">
        <title>The American lobster genome reveals insights on longevity, neural, and immune adaptations.</title>
        <authorList>
            <person name="Polinski J.M."/>
            <person name="Zimin A.V."/>
            <person name="Clark K.F."/>
            <person name="Kohn A.B."/>
            <person name="Sadowski N."/>
            <person name="Timp W."/>
            <person name="Ptitsyn A."/>
            <person name="Khanna P."/>
            <person name="Romanova D.Y."/>
            <person name="Williams P."/>
            <person name="Greenwood S.J."/>
            <person name="Moroz L.L."/>
            <person name="Walt D.R."/>
            <person name="Bodnar A.G."/>
        </authorList>
    </citation>
    <scope>NUCLEOTIDE SEQUENCE</scope>
    <source>
        <strain evidence="1">GMGI-L3</strain>
    </source>
</reference>
<feature type="non-terminal residue" evidence="1">
    <location>
        <position position="1"/>
    </location>
</feature>
<gene>
    <name evidence="1" type="ORF">Hamer_G031066</name>
</gene>
<feature type="non-terminal residue" evidence="1">
    <location>
        <position position="89"/>
    </location>
</feature>
<proteinExistence type="predicted"/>
<organism evidence="1 2">
    <name type="scientific">Homarus americanus</name>
    <name type="common">American lobster</name>
    <dbReference type="NCBI Taxonomy" id="6706"/>
    <lineage>
        <taxon>Eukaryota</taxon>
        <taxon>Metazoa</taxon>
        <taxon>Ecdysozoa</taxon>
        <taxon>Arthropoda</taxon>
        <taxon>Crustacea</taxon>
        <taxon>Multicrustacea</taxon>
        <taxon>Malacostraca</taxon>
        <taxon>Eumalacostraca</taxon>
        <taxon>Eucarida</taxon>
        <taxon>Decapoda</taxon>
        <taxon>Pleocyemata</taxon>
        <taxon>Astacidea</taxon>
        <taxon>Nephropoidea</taxon>
        <taxon>Nephropidae</taxon>
        <taxon>Homarus</taxon>
    </lineage>
</organism>
<evidence type="ECO:0000313" key="2">
    <source>
        <dbReference type="Proteomes" id="UP000747542"/>
    </source>
</evidence>
<keyword evidence="2" id="KW-1185">Reference proteome</keyword>
<name>A0A8J5NBP9_HOMAM</name>
<sequence>IPSDRTGFSAFELLYGRAVRGPLSVLRDLWEDTSIEDDERTHYQYVLELRDKLSQCAKIAAQNADISNTKYKAYFDVKSQDRQFIPGDE</sequence>
<dbReference type="AlphaFoldDB" id="A0A8J5NBP9"/>
<accession>A0A8J5NBP9</accession>
<evidence type="ECO:0000313" key="1">
    <source>
        <dbReference type="EMBL" id="KAG7176501.1"/>
    </source>
</evidence>
<protein>
    <submittedName>
        <fullName evidence="1">Uncharacterized protein</fullName>
    </submittedName>
</protein>
<comment type="caution">
    <text evidence="1">The sequence shown here is derived from an EMBL/GenBank/DDBJ whole genome shotgun (WGS) entry which is preliminary data.</text>
</comment>
<dbReference type="Proteomes" id="UP000747542">
    <property type="component" value="Unassembled WGS sequence"/>
</dbReference>
<dbReference type="EMBL" id="JAHLQT010003232">
    <property type="protein sequence ID" value="KAG7176501.1"/>
    <property type="molecule type" value="Genomic_DNA"/>
</dbReference>